<dbReference type="Gene3D" id="1.25.10.10">
    <property type="entry name" value="Leucine-rich Repeat Variant"/>
    <property type="match status" value="2"/>
</dbReference>
<evidence type="ECO:0000256" key="6">
    <source>
        <dbReference type="SAM" id="MobiDB-lite"/>
    </source>
</evidence>
<dbReference type="InterPro" id="IPR013932">
    <property type="entry name" value="TATA-bd_TIP120"/>
</dbReference>
<evidence type="ECO:0000256" key="1">
    <source>
        <dbReference type="ARBA" id="ARBA00007657"/>
    </source>
</evidence>
<proteinExistence type="inferred from homology"/>
<evidence type="ECO:0000256" key="4">
    <source>
        <dbReference type="ARBA" id="ARBA00040131"/>
    </source>
</evidence>
<protein>
    <recommendedName>
        <fullName evidence="4">Cullin-associated NEDD8-dissociated protein 1</fullName>
    </recommendedName>
    <alternativeName>
        <fullName evidence="5">Cullin-associated and neddylation-dissociated protein 1</fullName>
    </alternativeName>
</protein>
<comment type="caution">
    <text evidence="8">The sequence shown here is derived from an EMBL/GenBank/DDBJ whole genome shotgun (WGS) entry which is preliminary data.</text>
</comment>
<comment type="similarity">
    <text evidence="1">Belongs to the CAND family.</text>
</comment>
<dbReference type="InterPro" id="IPR011989">
    <property type="entry name" value="ARM-like"/>
</dbReference>
<dbReference type="InterPro" id="IPR016024">
    <property type="entry name" value="ARM-type_fold"/>
</dbReference>
<dbReference type="FunFam" id="1.25.10.10:FF:000242">
    <property type="entry name" value="Cullin-associated NEDD8-dissociated protein 1"/>
    <property type="match status" value="1"/>
</dbReference>
<evidence type="ECO:0000313" key="8">
    <source>
        <dbReference type="EMBL" id="KAF2600487.1"/>
    </source>
</evidence>
<evidence type="ECO:0000313" key="9">
    <source>
        <dbReference type="Proteomes" id="UP000712281"/>
    </source>
</evidence>
<dbReference type="SUPFAM" id="SSF48371">
    <property type="entry name" value="ARM repeat"/>
    <property type="match status" value="1"/>
</dbReference>
<feature type="compositionally biased region" description="Acidic residues" evidence="6">
    <location>
        <begin position="441"/>
        <end position="467"/>
    </location>
</feature>
<evidence type="ECO:0000256" key="2">
    <source>
        <dbReference type="ARBA" id="ARBA00022737"/>
    </source>
</evidence>
<dbReference type="GO" id="GO:0010265">
    <property type="term" value="P:SCF complex assembly"/>
    <property type="evidence" value="ECO:0007669"/>
    <property type="project" value="InterPro"/>
</dbReference>
<dbReference type="PANTHER" id="PTHR12696">
    <property type="entry name" value="TIP120"/>
    <property type="match status" value="1"/>
</dbReference>
<dbReference type="Pfam" id="PF08623">
    <property type="entry name" value="TIP120"/>
    <property type="match status" value="1"/>
</dbReference>
<keyword evidence="2" id="KW-0677">Repeat</keyword>
<name>A0A8S9L3G8_BRACR</name>
<keyword evidence="3" id="KW-0833">Ubl conjugation pathway</keyword>
<evidence type="ECO:0000259" key="7">
    <source>
        <dbReference type="Pfam" id="PF08623"/>
    </source>
</evidence>
<dbReference type="InterPro" id="IPR039852">
    <property type="entry name" value="CAND1/CAND2"/>
</dbReference>
<feature type="region of interest" description="Disordered" evidence="6">
    <location>
        <begin position="438"/>
        <end position="467"/>
    </location>
</feature>
<reference evidence="8" key="1">
    <citation type="submission" date="2019-12" db="EMBL/GenBank/DDBJ databases">
        <title>Genome sequencing and annotation of Brassica cretica.</title>
        <authorList>
            <person name="Studholme D.J."/>
            <person name="Sarris P.F."/>
        </authorList>
    </citation>
    <scope>NUCLEOTIDE SEQUENCE</scope>
    <source>
        <strain evidence="8">PFS-001/15</strain>
        <tissue evidence="8">Leaf</tissue>
    </source>
</reference>
<dbReference type="EMBL" id="QGKW02000717">
    <property type="protein sequence ID" value="KAF2600487.1"/>
    <property type="molecule type" value="Genomic_DNA"/>
</dbReference>
<feature type="domain" description="TATA-binding protein interacting (TIP20)" evidence="7">
    <location>
        <begin position="1114"/>
        <end position="1278"/>
    </location>
</feature>
<dbReference type="Pfam" id="PF25782">
    <property type="entry name" value="TPR_CAND1"/>
    <property type="match status" value="1"/>
</dbReference>
<accession>A0A8S9L3G8</accession>
<gene>
    <name evidence="8" type="ORF">F2Q68_00011332</name>
</gene>
<dbReference type="Proteomes" id="UP000712281">
    <property type="component" value="Unassembled WGS sequence"/>
</dbReference>
<evidence type="ECO:0000256" key="5">
    <source>
        <dbReference type="ARBA" id="ARBA00042178"/>
    </source>
</evidence>
<evidence type="ECO:0000256" key="3">
    <source>
        <dbReference type="ARBA" id="ARBA00022786"/>
    </source>
</evidence>
<organism evidence="8 9">
    <name type="scientific">Brassica cretica</name>
    <name type="common">Mustard</name>
    <dbReference type="NCBI Taxonomy" id="69181"/>
    <lineage>
        <taxon>Eukaryota</taxon>
        <taxon>Viridiplantae</taxon>
        <taxon>Streptophyta</taxon>
        <taxon>Embryophyta</taxon>
        <taxon>Tracheophyta</taxon>
        <taxon>Spermatophyta</taxon>
        <taxon>Magnoliopsida</taxon>
        <taxon>eudicotyledons</taxon>
        <taxon>Gunneridae</taxon>
        <taxon>Pentapetalae</taxon>
        <taxon>rosids</taxon>
        <taxon>malvids</taxon>
        <taxon>Brassicales</taxon>
        <taxon>Brassicaceae</taxon>
        <taxon>Brassiceae</taxon>
        <taxon>Brassica</taxon>
    </lineage>
</organism>
<sequence length="1293" mass="142489">MSTPISAPPFSHSELPENRAGLYAGPAQSIILPKAKTKFGAPRNSNLSTLNQNMKISVGKGLFVSIISRKVVWSETGTAIHRKEVPSRPPNPYQRPLLTTFLHIPCFPKMKEPVPLGNLTTVISDPLAALLPSPSSISSSEMTGKDKDFRYMATSDLLNELNKESFKLDTDLEMRLSSIILKQLDDVAGDVSGLAVKCLAPLVKKVGEERIVEITNKLCEKLLHGKDQHRDNASIALRTVVAQVAPSLAPSILVTLTPQMIGGISGEGMSSGIKCECLEIMCDVVQKYGSLMADDHDKLLNALLLQLGCNQATVRKKTVTCIASLASSLSDDLLAKATVQVVKNLSNKNAKSEITRTNIQMIGALSRSVGYRFGTHLGNTVPVLIKYCTSASENDEELREYSLQALESFLLRCPRDISPYCDEILNLTLEYISYDPNFTDNMEEDTDDETLEDEEDDESANEYTDDEDASWKVRRAAAKCLAGLIVSRSEMISKVYQEACPKLIDRFKEREENVKMDVFNTFIDLLRQTGNVTKGQTDTDESRQILHPFTPSDKSSTSNLKIEALVFTKLVLASHAPPVFHPYIKALSSPVLAAVGERYYKVTAEALRVCGELVRVVRPSTQGMGFDFKPFVHPIYNAIMSRLTNQDQDQEVKECAITCMGLVISTFGDQLGAELPSCLPVLVDRMGNEITRLTAVKAFAVIATSPLHIDLSCVLDHLIAELTGFLRKANRVLRQATLITMNTLVTAYGDKIDSDAYEVIVVELSSLICVSDLHMTALALELCCTLMTGKSCSENISLAVRNKVLPQALTLVKSPLLQGQALLALQGFFEALVYHANTSFYTLLDSLLSCAKPSPQSGGVPKQALYSIAQCVAVLCLAAGDKNCSSTVKMLIEILKDDSGTNSAKQHLALLSLGEIGRRKDLSAHAGIETIVIESFQSPFEEIKSAASYALGNIAVGNLSNYLPFILNQIDNQQKKQYILLHSLKEVIVRQSVDKADFQNSSVEKILALLFNHCESEEEGVRNVVAECLGKMALIEPEKLVPALKVRTTSPAAFTRATVVTAVKYSVVERPEKLDEIIFPEISSFLMLIKDGDRHVRRAAVSALSTFAHYKPNLIKGLLSELLPLLYDQTVIKKELIRTVDLGPFKHVVDDGLELRKAAFECVFTLLDSCLDQLNPSSFIIPFLKSGLEDHYDLKMICHLILSLLADKCPSAVLAVLDSLVEPLQKTINFKPKQDAVKQEHDRNEDMIRSALRAISSLDRISGVDYSHKFKSLMAEMKRSESLWGKYQTIRNE</sequence>